<dbReference type="Proteomes" id="UP000494115">
    <property type="component" value="Unassembled WGS sequence"/>
</dbReference>
<dbReference type="PROSITE" id="PS50943">
    <property type="entry name" value="HTH_CROC1"/>
    <property type="match status" value="1"/>
</dbReference>
<dbReference type="InterPro" id="IPR001387">
    <property type="entry name" value="Cro/C1-type_HTH"/>
</dbReference>
<dbReference type="Gene3D" id="3.30.450.180">
    <property type="match status" value="1"/>
</dbReference>
<dbReference type="InterPro" id="IPR010982">
    <property type="entry name" value="Lambda_DNA-bd_dom_sf"/>
</dbReference>
<evidence type="ECO:0000259" key="1">
    <source>
        <dbReference type="PROSITE" id="PS50943"/>
    </source>
</evidence>
<protein>
    <recommendedName>
        <fullName evidence="1">HTH cro/C1-type domain-containing protein</fullName>
    </recommendedName>
</protein>
<keyword evidence="3" id="KW-1185">Reference proteome</keyword>
<dbReference type="PANTHER" id="PTHR35010">
    <property type="entry name" value="BLL4672 PROTEIN-RELATED"/>
    <property type="match status" value="1"/>
</dbReference>
<sequence length="298" mass="33204">MENLRMHAGEQQAVRLPRPGAPARTGRERYFSDFSSALRYWREKRNMSQLRLSAEADVSQRHISFLESGRAQPSRELVLRLGTVLDMPLRQRNVMLLCAGFAPAYQERSLSDPELGAVKHALDLMLEQQAPYPALVVDRLWNLVMANGPANMFFKWLLDMPADQPIPGGGEVNVVRLTLSAEGARRHIVNWNAVSSDALQWIQREAIGDGPGSEATHLLDELLAMPGVSAATRTPNLDSSALPFLAVKIRKEDVELNLFTTITTLGTPHDVTVHELRIESYFPADAPTADWFKASAKR</sequence>
<organism evidence="2 3">
    <name type="scientific">Pararobbsia alpina</name>
    <dbReference type="NCBI Taxonomy" id="621374"/>
    <lineage>
        <taxon>Bacteria</taxon>
        <taxon>Pseudomonadati</taxon>
        <taxon>Pseudomonadota</taxon>
        <taxon>Betaproteobacteria</taxon>
        <taxon>Burkholderiales</taxon>
        <taxon>Burkholderiaceae</taxon>
        <taxon>Pararobbsia</taxon>
    </lineage>
</organism>
<evidence type="ECO:0000313" key="3">
    <source>
        <dbReference type="Proteomes" id="UP000494115"/>
    </source>
</evidence>
<evidence type="ECO:0000313" key="2">
    <source>
        <dbReference type="EMBL" id="CAB3800431.1"/>
    </source>
</evidence>
<dbReference type="InterPro" id="IPR041413">
    <property type="entry name" value="MLTR_LBD"/>
</dbReference>
<reference evidence="2 3" key="1">
    <citation type="submission" date="2020-04" db="EMBL/GenBank/DDBJ databases">
        <authorList>
            <person name="De Canck E."/>
        </authorList>
    </citation>
    <scope>NUCLEOTIDE SEQUENCE [LARGE SCALE GENOMIC DNA]</scope>
    <source>
        <strain evidence="2 3">LMG 28138</strain>
    </source>
</reference>
<gene>
    <name evidence="2" type="ORF">LMG28138_04852</name>
</gene>
<dbReference type="GO" id="GO:0003677">
    <property type="term" value="F:DNA binding"/>
    <property type="evidence" value="ECO:0007669"/>
    <property type="project" value="InterPro"/>
</dbReference>
<dbReference type="RefSeq" id="WP_175107472.1">
    <property type="nucleotide sequence ID" value="NZ_CADIKM010000037.1"/>
</dbReference>
<dbReference type="SMART" id="SM00530">
    <property type="entry name" value="HTH_XRE"/>
    <property type="match status" value="1"/>
</dbReference>
<accession>A0A6S7DAZ4</accession>
<name>A0A6S7DAZ4_9BURK</name>
<dbReference type="AlphaFoldDB" id="A0A6S7DAZ4"/>
<dbReference type="CDD" id="cd00093">
    <property type="entry name" value="HTH_XRE"/>
    <property type="match status" value="1"/>
</dbReference>
<dbReference type="SUPFAM" id="SSF47413">
    <property type="entry name" value="lambda repressor-like DNA-binding domains"/>
    <property type="match status" value="1"/>
</dbReference>
<dbReference type="EMBL" id="CADIKM010000037">
    <property type="protein sequence ID" value="CAB3800431.1"/>
    <property type="molecule type" value="Genomic_DNA"/>
</dbReference>
<dbReference type="Pfam" id="PF17765">
    <property type="entry name" value="MLTR_LBD"/>
    <property type="match status" value="1"/>
</dbReference>
<proteinExistence type="predicted"/>
<dbReference type="Gene3D" id="1.10.260.40">
    <property type="entry name" value="lambda repressor-like DNA-binding domains"/>
    <property type="match status" value="1"/>
</dbReference>
<dbReference type="Pfam" id="PF01381">
    <property type="entry name" value="HTH_3"/>
    <property type="match status" value="1"/>
</dbReference>
<dbReference type="PANTHER" id="PTHR35010:SF4">
    <property type="entry name" value="BLL5781 PROTEIN"/>
    <property type="match status" value="1"/>
</dbReference>
<feature type="domain" description="HTH cro/C1-type" evidence="1">
    <location>
        <begin position="38"/>
        <end position="92"/>
    </location>
</feature>